<proteinExistence type="predicted"/>
<evidence type="ECO:0000313" key="3">
    <source>
        <dbReference type="Proteomes" id="UP000249130"/>
    </source>
</evidence>
<name>A0A327K4E1_9BRAD</name>
<evidence type="ECO:0000256" key="1">
    <source>
        <dbReference type="SAM" id="MobiDB-lite"/>
    </source>
</evidence>
<feature type="non-terminal residue" evidence="2">
    <location>
        <position position="1"/>
    </location>
</feature>
<comment type="caution">
    <text evidence="2">The sequence shown here is derived from an EMBL/GenBank/DDBJ whole genome shotgun (WGS) entry which is preliminary data.</text>
</comment>
<reference evidence="2 3" key="1">
    <citation type="submission" date="2017-07" db="EMBL/GenBank/DDBJ databases">
        <title>Draft Genome Sequences of Select Purple Nonsulfur Bacteria.</title>
        <authorList>
            <person name="Lasarre B."/>
            <person name="Mckinlay J.B."/>
        </authorList>
    </citation>
    <scope>NUCLEOTIDE SEQUENCE [LARGE SCALE GENOMIC DNA]</scope>
    <source>
        <strain evidence="2 3">DSM 5909</strain>
    </source>
</reference>
<dbReference type="EMBL" id="NPEX01000730">
    <property type="protein sequence ID" value="RAI33191.1"/>
    <property type="molecule type" value="Genomic_DNA"/>
</dbReference>
<dbReference type="Proteomes" id="UP000249130">
    <property type="component" value="Unassembled WGS sequence"/>
</dbReference>
<protein>
    <submittedName>
        <fullName evidence="2">Uncharacterized protein</fullName>
    </submittedName>
</protein>
<evidence type="ECO:0000313" key="2">
    <source>
        <dbReference type="EMBL" id="RAI33191.1"/>
    </source>
</evidence>
<feature type="compositionally biased region" description="Basic and acidic residues" evidence="1">
    <location>
        <begin position="55"/>
        <end position="65"/>
    </location>
</feature>
<keyword evidence="3" id="KW-1185">Reference proteome</keyword>
<gene>
    <name evidence="2" type="ORF">CH341_31900</name>
</gene>
<sequence length="71" mass="7524">LAIVTALSPGSQGSAAFTDGLSFKSAAPAEIARSAEKDATIAVTETRALMTNAPRAEEVQPLRDRGIRRRR</sequence>
<organism evidence="2 3">
    <name type="scientific">Rhodoplanes roseus</name>
    <dbReference type="NCBI Taxonomy" id="29409"/>
    <lineage>
        <taxon>Bacteria</taxon>
        <taxon>Pseudomonadati</taxon>
        <taxon>Pseudomonadota</taxon>
        <taxon>Alphaproteobacteria</taxon>
        <taxon>Hyphomicrobiales</taxon>
        <taxon>Nitrobacteraceae</taxon>
        <taxon>Rhodoplanes</taxon>
    </lineage>
</organism>
<dbReference type="AlphaFoldDB" id="A0A327K4E1"/>
<feature type="region of interest" description="Disordered" evidence="1">
    <location>
        <begin position="52"/>
        <end position="71"/>
    </location>
</feature>
<accession>A0A327K4E1</accession>